<organism evidence="12 13">
    <name type="scientific">Dunaliella salina</name>
    <name type="common">Green alga</name>
    <name type="synonym">Protococcus salinus</name>
    <dbReference type="NCBI Taxonomy" id="3046"/>
    <lineage>
        <taxon>Eukaryota</taxon>
        <taxon>Viridiplantae</taxon>
        <taxon>Chlorophyta</taxon>
        <taxon>core chlorophytes</taxon>
        <taxon>Chlorophyceae</taxon>
        <taxon>CS clade</taxon>
        <taxon>Chlamydomonadales</taxon>
        <taxon>Dunaliellaceae</taxon>
        <taxon>Dunaliella</taxon>
    </lineage>
</organism>
<dbReference type="InterPro" id="IPR000644">
    <property type="entry name" value="CBS_dom"/>
</dbReference>
<dbReference type="PANTHER" id="PTHR12064">
    <property type="entry name" value="METAL TRANSPORTER CNNM"/>
    <property type="match status" value="1"/>
</dbReference>
<feature type="transmembrane region" description="Helical" evidence="9">
    <location>
        <begin position="54"/>
        <end position="79"/>
    </location>
</feature>
<keyword evidence="2 7" id="KW-0812">Transmembrane</keyword>
<evidence type="ECO:0000256" key="8">
    <source>
        <dbReference type="SAM" id="MobiDB-lite"/>
    </source>
</evidence>
<dbReference type="Gene3D" id="3.10.580.10">
    <property type="entry name" value="CBS-domain"/>
    <property type="match status" value="2"/>
</dbReference>
<dbReference type="EMBL" id="MU069614">
    <property type="protein sequence ID" value="KAF5837488.1"/>
    <property type="molecule type" value="Genomic_DNA"/>
</dbReference>
<evidence type="ECO:0000259" key="10">
    <source>
        <dbReference type="PROSITE" id="PS51371"/>
    </source>
</evidence>
<dbReference type="InterPro" id="IPR046342">
    <property type="entry name" value="CBS_dom_sf"/>
</dbReference>
<evidence type="ECO:0000256" key="1">
    <source>
        <dbReference type="ARBA" id="ARBA00004141"/>
    </source>
</evidence>
<evidence type="ECO:0000256" key="5">
    <source>
        <dbReference type="ARBA" id="ARBA00023136"/>
    </source>
</evidence>
<feature type="transmembrane region" description="Helical" evidence="9">
    <location>
        <begin position="173"/>
        <end position="192"/>
    </location>
</feature>
<dbReference type="Pfam" id="PF01595">
    <property type="entry name" value="CNNM"/>
    <property type="match status" value="1"/>
</dbReference>
<sequence length="528" mass="57748">MLLHWFVRRVLFDERLGEGGLFGEEGVIGLEKHGSHKAGPLDPPDDEPLSKATFIIYLGCVFGLTVMAGIMSGLTLGLMSMDNVELEVMRLSGTPSQRRCASIIIPLVKHHNFLLVTLLLCNAASTETLPLFLDRLADPFTAVIVSVTVVLTFGEILPQAVCSRYGLEVGAQFAWFVRLLMLLCAPVAWPVGKLLDFILGSNQTELFRRHQLMALVDVHGSMAGFGGSLTEAEVLVIRGALDLTAKTASKSMTPLDKVFMLSSDDRLDERTIEAILISGHSRIPVYKGRNRSDIVGVIMIKELLLVNPADQLPVSSLNVRELPHLPADTPMYDMLKVFESGKSHMALLVKNRHRATSLQGLSPEPSTPTLRYDMVWSGKSPESSEQGDLPPPGPISSALSSLGSWLGRLFSGGSAVHHQVPQDEEAGLISRQSSTLTWGGHLDPANWPEEMEPVGIITIEDVIEELLQMEIIDETDQYIDNMQTSHVDGLLVAQGLPPRLQRYLNAGMFAPRMTLLGAKQVRSSVVPE</sequence>
<dbReference type="CDD" id="cd04590">
    <property type="entry name" value="CBS_pair_CorC_HlyC_assoc"/>
    <property type="match status" value="1"/>
</dbReference>
<dbReference type="PROSITE" id="PS51371">
    <property type="entry name" value="CBS"/>
    <property type="match status" value="1"/>
</dbReference>
<feature type="domain" description="CNNM transmembrane" evidence="11">
    <location>
        <begin position="50"/>
        <end position="233"/>
    </location>
</feature>
<evidence type="ECO:0000259" key="11">
    <source>
        <dbReference type="PROSITE" id="PS51846"/>
    </source>
</evidence>
<dbReference type="InterPro" id="IPR002550">
    <property type="entry name" value="CNNM"/>
</dbReference>
<evidence type="ECO:0000256" key="6">
    <source>
        <dbReference type="PROSITE-ProRule" id="PRU00703"/>
    </source>
</evidence>
<evidence type="ECO:0000256" key="2">
    <source>
        <dbReference type="ARBA" id="ARBA00022692"/>
    </source>
</evidence>
<evidence type="ECO:0000313" key="13">
    <source>
        <dbReference type="Proteomes" id="UP000815325"/>
    </source>
</evidence>
<feature type="domain" description="CBS" evidence="10">
    <location>
        <begin position="252"/>
        <end position="314"/>
    </location>
</feature>
<dbReference type="SUPFAM" id="SSF54631">
    <property type="entry name" value="CBS-domain pair"/>
    <property type="match status" value="1"/>
</dbReference>
<keyword evidence="4 7" id="KW-1133">Transmembrane helix</keyword>
<dbReference type="Proteomes" id="UP000815325">
    <property type="component" value="Unassembled WGS sequence"/>
</dbReference>
<evidence type="ECO:0000313" key="12">
    <source>
        <dbReference type="EMBL" id="KAF5837488.1"/>
    </source>
</evidence>
<gene>
    <name evidence="12" type="ORF">DUNSADRAFT_4290</name>
</gene>
<protein>
    <recommendedName>
        <fullName evidence="14">CNNM transmembrane domain-containing protein</fullName>
    </recommendedName>
</protein>
<keyword evidence="5 7" id="KW-0472">Membrane</keyword>
<keyword evidence="13" id="KW-1185">Reference proteome</keyword>
<dbReference type="InterPro" id="IPR045095">
    <property type="entry name" value="ACDP"/>
</dbReference>
<comment type="subcellular location">
    <subcellularLocation>
        <location evidence="1">Membrane</location>
        <topology evidence="1">Multi-pass membrane protein</topology>
    </subcellularLocation>
</comment>
<feature type="region of interest" description="Disordered" evidence="8">
    <location>
        <begin position="357"/>
        <end position="395"/>
    </location>
</feature>
<evidence type="ECO:0000256" key="9">
    <source>
        <dbReference type="SAM" id="Phobius"/>
    </source>
</evidence>
<feature type="transmembrane region" description="Helical" evidence="9">
    <location>
        <begin position="140"/>
        <end position="161"/>
    </location>
</feature>
<accession>A0ABQ7GS94</accession>
<dbReference type="PROSITE" id="PS51846">
    <property type="entry name" value="CNNM"/>
    <property type="match status" value="1"/>
</dbReference>
<reference evidence="12" key="1">
    <citation type="submission" date="2017-08" db="EMBL/GenBank/DDBJ databases">
        <authorList>
            <person name="Polle J.E."/>
            <person name="Barry K."/>
            <person name="Cushman J."/>
            <person name="Schmutz J."/>
            <person name="Tran D."/>
            <person name="Hathwaick L.T."/>
            <person name="Yim W.C."/>
            <person name="Jenkins J."/>
            <person name="Mckie-Krisberg Z.M."/>
            <person name="Prochnik S."/>
            <person name="Lindquist E."/>
            <person name="Dockter R.B."/>
            <person name="Adam C."/>
            <person name="Molina H."/>
            <person name="Bunkerborg J."/>
            <person name="Jin E."/>
            <person name="Buchheim M."/>
            <person name="Magnuson J."/>
        </authorList>
    </citation>
    <scope>NUCLEOTIDE SEQUENCE</scope>
    <source>
        <strain evidence="12">CCAP 19/18</strain>
    </source>
</reference>
<proteinExistence type="predicted"/>
<evidence type="ECO:0000256" key="4">
    <source>
        <dbReference type="ARBA" id="ARBA00022989"/>
    </source>
</evidence>
<evidence type="ECO:0000256" key="7">
    <source>
        <dbReference type="PROSITE-ProRule" id="PRU01193"/>
    </source>
</evidence>
<evidence type="ECO:0000256" key="3">
    <source>
        <dbReference type="ARBA" id="ARBA00022737"/>
    </source>
</evidence>
<dbReference type="InterPro" id="IPR044751">
    <property type="entry name" value="Ion_transp-like_CBS"/>
</dbReference>
<evidence type="ECO:0008006" key="14">
    <source>
        <dbReference type="Google" id="ProtNLM"/>
    </source>
</evidence>
<comment type="caution">
    <text evidence="12">The sequence shown here is derived from an EMBL/GenBank/DDBJ whole genome shotgun (WGS) entry which is preliminary data.</text>
</comment>
<name>A0ABQ7GS94_DUNSA</name>
<keyword evidence="6" id="KW-0129">CBS domain</keyword>
<keyword evidence="3" id="KW-0677">Repeat</keyword>
<dbReference type="PANTHER" id="PTHR12064:SF97">
    <property type="entry name" value="METAL TRANSPORTER CNNM-5"/>
    <property type="match status" value="1"/>
</dbReference>